<evidence type="ECO:0000313" key="6">
    <source>
        <dbReference type="EMBL" id="MBB6547276.1"/>
    </source>
</evidence>
<protein>
    <submittedName>
        <fullName evidence="6">DNA-binding transcriptional LysR family regulator</fullName>
    </submittedName>
</protein>
<keyword evidence="2" id="KW-0805">Transcription regulation</keyword>
<dbReference type="FunFam" id="1.10.10.10:FF:000001">
    <property type="entry name" value="LysR family transcriptional regulator"/>
    <property type="match status" value="1"/>
</dbReference>
<evidence type="ECO:0000313" key="7">
    <source>
        <dbReference type="Proteomes" id="UP000565579"/>
    </source>
</evidence>
<evidence type="ECO:0000256" key="4">
    <source>
        <dbReference type="ARBA" id="ARBA00023163"/>
    </source>
</evidence>
<dbReference type="GO" id="GO:0003700">
    <property type="term" value="F:DNA-binding transcription factor activity"/>
    <property type="evidence" value="ECO:0007669"/>
    <property type="project" value="InterPro"/>
</dbReference>
<dbReference type="Gene3D" id="1.10.10.10">
    <property type="entry name" value="Winged helix-like DNA-binding domain superfamily/Winged helix DNA-binding domain"/>
    <property type="match status" value="1"/>
</dbReference>
<organism evidence="6 7">
    <name type="scientific">Nonomuraea rubra</name>
    <dbReference type="NCBI Taxonomy" id="46180"/>
    <lineage>
        <taxon>Bacteria</taxon>
        <taxon>Bacillati</taxon>
        <taxon>Actinomycetota</taxon>
        <taxon>Actinomycetes</taxon>
        <taxon>Streptosporangiales</taxon>
        <taxon>Streptosporangiaceae</taxon>
        <taxon>Nonomuraea</taxon>
    </lineage>
</organism>
<evidence type="ECO:0000256" key="1">
    <source>
        <dbReference type="ARBA" id="ARBA00009437"/>
    </source>
</evidence>
<dbReference type="CDD" id="cd05466">
    <property type="entry name" value="PBP2_LTTR_substrate"/>
    <property type="match status" value="1"/>
</dbReference>
<dbReference type="Gene3D" id="3.40.190.10">
    <property type="entry name" value="Periplasmic binding protein-like II"/>
    <property type="match status" value="2"/>
</dbReference>
<dbReference type="SUPFAM" id="SSF53850">
    <property type="entry name" value="Periplasmic binding protein-like II"/>
    <property type="match status" value="1"/>
</dbReference>
<evidence type="ECO:0000256" key="2">
    <source>
        <dbReference type="ARBA" id="ARBA00023015"/>
    </source>
</evidence>
<dbReference type="GO" id="GO:0005829">
    <property type="term" value="C:cytosol"/>
    <property type="evidence" value="ECO:0007669"/>
    <property type="project" value="TreeGrafter"/>
</dbReference>
<dbReference type="InterPro" id="IPR036390">
    <property type="entry name" value="WH_DNA-bd_sf"/>
</dbReference>
<dbReference type="PANTHER" id="PTHR30419">
    <property type="entry name" value="HTH-TYPE TRANSCRIPTIONAL REGULATOR YBHD"/>
    <property type="match status" value="1"/>
</dbReference>
<dbReference type="PANTHER" id="PTHR30419:SF8">
    <property type="entry name" value="NITROGEN ASSIMILATION TRANSCRIPTIONAL ACTIVATOR-RELATED"/>
    <property type="match status" value="1"/>
</dbReference>
<dbReference type="GO" id="GO:0003677">
    <property type="term" value="F:DNA binding"/>
    <property type="evidence" value="ECO:0007669"/>
    <property type="project" value="UniProtKB-KW"/>
</dbReference>
<dbReference type="RefSeq" id="WP_185101945.1">
    <property type="nucleotide sequence ID" value="NZ_BAAAXY010000216.1"/>
</dbReference>
<dbReference type="AlphaFoldDB" id="A0A7X0TXB2"/>
<dbReference type="InterPro" id="IPR000847">
    <property type="entry name" value="LysR_HTH_N"/>
</dbReference>
<sequence>MQDLNRLATLIAVSETGSISKAAARLGYTPPALSQHLAKLERDVGMVLLVRSSRGVELTQAGQTLLVYARQVMHILDEARSALAEVAGLTEGRIRIGSFTTAGVHLLPQAVLRFRRNYPNIHTSIHEYEPPTGDTALINGEIDVLLTHVYEHGPVSELPPSLESETVLVEALYAVMSADHEAAREPGPLAPRELARWPLVTGPRGFANREALETYFAAEGMGPPKIALETGNYAMATSLAVSGSALALVPTMSLPTGHSSEIVIRRLAEPGLSRQILLVWRSFDTPPGLGTIRQFIRDRCRDYAEEGSPVP</sequence>
<comment type="caution">
    <text evidence="6">The sequence shown here is derived from an EMBL/GenBank/DDBJ whole genome shotgun (WGS) entry which is preliminary data.</text>
</comment>
<accession>A0A7X0TXB2</accession>
<dbReference type="EMBL" id="JACHMI010000001">
    <property type="protein sequence ID" value="MBB6547276.1"/>
    <property type="molecule type" value="Genomic_DNA"/>
</dbReference>
<keyword evidence="3 6" id="KW-0238">DNA-binding</keyword>
<feature type="domain" description="HTH lysR-type" evidence="5">
    <location>
        <begin position="1"/>
        <end position="59"/>
    </location>
</feature>
<evidence type="ECO:0000259" key="5">
    <source>
        <dbReference type="PROSITE" id="PS50931"/>
    </source>
</evidence>
<keyword evidence="7" id="KW-1185">Reference proteome</keyword>
<dbReference type="InterPro" id="IPR005119">
    <property type="entry name" value="LysR_subst-bd"/>
</dbReference>
<comment type="similarity">
    <text evidence="1">Belongs to the LysR transcriptional regulatory family.</text>
</comment>
<dbReference type="Pfam" id="PF03466">
    <property type="entry name" value="LysR_substrate"/>
    <property type="match status" value="1"/>
</dbReference>
<evidence type="ECO:0000256" key="3">
    <source>
        <dbReference type="ARBA" id="ARBA00023125"/>
    </source>
</evidence>
<reference evidence="6 7" key="1">
    <citation type="submission" date="2020-08" db="EMBL/GenBank/DDBJ databases">
        <title>Sequencing the genomes of 1000 actinobacteria strains.</title>
        <authorList>
            <person name="Klenk H.-P."/>
        </authorList>
    </citation>
    <scope>NUCLEOTIDE SEQUENCE [LARGE SCALE GENOMIC DNA]</scope>
    <source>
        <strain evidence="6 7">DSM 43768</strain>
    </source>
</reference>
<dbReference type="InterPro" id="IPR050950">
    <property type="entry name" value="HTH-type_LysR_regulators"/>
</dbReference>
<keyword evidence="4" id="KW-0804">Transcription</keyword>
<name>A0A7X0TXB2_9ACTN</name>
<dbReference type="SUPFAM" id="SSF46785">
    <property type="entry name" value="Winged helix' DNA-binding domain"/>
    <property type="match status" value="1"/>
</dbReference>
<dbReference type="Pfam" id="PF00126">
    <property type="entry name" value="HTH_1"/>
    <property type="match status" value="1"/>
</dbReference>
<proteinExistence type="inferred from homology"/>
<dbReference type="InterPro" id="IPR036388">
    <property type="entry name" value="WH-like_DNA-bd_sf"/>
</dbReference>
<dbReference type="Proteomes" id="UP000565579">
    <property type="component" value="Unassembled WGS sequence"/>
</dbReference>
<dbReference type="PROSITE" id="PS50931">
    <property type="entry name" value="HTH_LYSR"/>
    <property type="match status" value="1"/>
</dbReference>
<gene>
    <name evidence="6" type="ORF">HD593_002071</name>
</gene>